<dbReference type="InterPro" id="IPR020845">
    <property type="entry name" value="AMP-binding_CS"/>
</dbReference>
<name>X1C7X7_9ZZZZ</name>
<dbReference type="AlphaFoldDB" id="X1C7X7"/>
<sequence>MALMFFNTHHFAESYFATLKSGAIATPVNFRFVGNEIDFIANDSGASIFFFAKEFHETITGVSQRLRSVEHFIGVDAGRRGVSHDYETFLRSGEPEEPEVEIGENDPCQIMYTSGTTGKPKGAVITHGNVFWNLMNTILTREHHPGEISLIIGPLYHTAALNNHFTVQVALGGTSIMIRKFDPEIVLGYIEKERANVISGSPA</sequence>
<evidence type="ECO:0000313" key="2">
    <source>
        <dbReference type="EMBL" id="GAG92493.1"/>
    </source>
</evidence>
<accession>X1C7X7</accession>
<dbReference type="EMBL" id="BART01023434">
    <property type="protein sequence ID" value="GAG92493.1"/>
    <property type="molecule type" value="Genomic_DNA"/>
</dbReference>
<dbReference type="Gene3D" id="3.40.50.980">
    <property type="match status" value="2"/>
</dbReference>
<protein>
    <recommendedName>
        <fullName evidence="1">AMP-dependent synthetase/ligase domain-containing protein</fullName>
    </recommendedName>
</protein>
<dbReference type="InterPro" id="IPR050237">
    <property type="entry name" value="ATP-dep_AMP-bd_enzyme"/>
</dbReference>
<comment type="caution">
    <text evidence="2">The sequence shown here is derived from an EMBL/GenBank/DDBJ whole genome shotgun (WGS) entry which is preliminary data.</text>
</comment>
<evidence type="ECO:0000259" key="1">
    <source>
        <dbReference type="Pfam" id="PF00501"/>
    </source>
</evidence>
<dbReference type="Pfam" id="PF00501">
    <property type="entry name" value="AMP-binding"/>
    <property type="match status" value="1"/>
</dbReference>
<reference evidence="2" key="1">
    <citation type="journal article" date="2014" name="Front. Microbiol.">
        <title>High frequency of phylogenetically diverse reductive dehalogenase-homologous genes in deep subseafloor sedimentary metagenomes.</title>
        <authorList>
            <person name="Kawai M."/>
            <person name="Futagami T."/>
            <person name="Toyoda A."/>
            <person name="Takaki Y."/>
            <person name="Nishi S."/>
            <person name="Hori S."/>
            <person name="Arai W."/>
            <person name="Tsubouchi T."/>
            <person name="Morono Y."/>
            <person name="Uchiyama I."/>
            <person name="Ito T."/>
            <person name="Fujiyama A."/>
            <person name="Inagaki F."/>
            <person name="Takami H."/>
        </authorList>
    </citation>
    <scope>NUCLEOTIDE SEQUENCE</scope>
    <source>
        <strain evidence="2">Expedition CK06-06</strain>
    </source>
</reference>
<dbReference type="PROSITE" id="PS00455">
    <property type="entry name" value="AMP_BINDING"/>
    <property type="match status" value="1"/>
</dbReference>
<dbReference type="SUPFAM" id="SSF56801">
    <property type="entry name" value="Acetyl-CoA synthetase-like"/>
    <property type="match status" value="1"/>
</dbReference>
<proteinExistence type="predicted"/>
<gene>
    <name evidence="2" type="ORF">S01H4_42635</name>
</gene>
<feature type="non-terminal residue" evidence="2">
    <location>
        <position position="203"/>
    </location>
</feature>
<dbReference type="PANTHER" id="PTHR43767">
    <property type="entry name" value="LONG-CHAIN-FATTY-ACID--COA LIGASE"/>
    <property type="match status" value="1"/>
</dbReference>
<organism evidence="2">
    <name type="scientific">marine sediment metagenome</name>
    <dbReference type="NCBI Taxonomy" id="412755"/>
    <lineage>
        <taxon>unclassified sequences</taxon>
        <taxon>metagenomes</taxon>
        <taxon>ecological metagenomes</taxon>
    </lineage>
</organism>
<dbReference type="InterPro" id="IPR000873">
    <property type="entry name" value="AMP-dep_synth/lig_dom"/>
</dbReference>
<feature type="domain" description="AMP-dependent synthetase/ligase" evidence="1">
    <location>
        <begin position="2"/>
        <end position="203"/>
    </location>
</feature>
<dbReference type="PANTHER" id="PTHR43767:SF1">
    <property type="entry name" value="NONRIBOSOMAL PEPTIDE SYNTHASE PES1 (EUROFUNG)-RELATED"/>
    <property type="match status" value="1"/>
</dbReference>